<dbReference type="PROSITE" id="PS00761">
    <property type="entry name" value="SPASE_I_3"/>
    <property type="match status" value="1"/>
</dbReference>
<sequence>MCETQAGAEGEAEAAESGGSMNAKRESMDEKTQKSGSFWKELPLLIAIALVLAFVIRTWIAQPFYIPSGSMENTLLVGDRVIVNKLVYQVREIRRGEVIVFNGEGSWDVGPSMSGLDETANPVARAFNWVGQQFGLVPNGRDYIKRVIGVPGDTVACCDAQNRVTVNGQPLNEPYLFPGSLTEPKQFGPVTVPEDHVWVMGDHRGASRDSRSHQSEPGEGSVPVDHVVGRASLIVWPFDRWSTLPSPETFERLEESASEKADGGNAQRSEGSAGAEAAGGI</sequence>
<evidence type="ECO:0000256" key="5">
    <source>
        <dbReference type="ARBA" id="ARBA00022801"/>
    </source>
</evidence>
<reference evidence="10" key="1">
    <citation type="journal article" date="2019" name="Int. J. Syst. Evol. Microbiol.">
        <title>The Global Catalogue of Microorganisms (GCM) 10K type strain sequencing project: providing services to taxonomists for standard genome sequencing and annotation.</title>
        <authorList>
            <consortium name="The Broad Institute Genomics Platform"/>
            <consortium name="The Broad Institute Genome Sequencing Center for Infectious Disease"/>
            <person name="Wu L."/>
            <person name="Ma J."/>
        </authorList>
    </citation>
    <scope>NUCLEOTIDE SEQUENCE [LARGE SCALE GENOMIC DNA]</scope>
    <source>
        <strain evidence="10">CCUG 63369</strain>
    </source>
</reference>
<feature type="region of interest" description="Disordered" evidence="7">
    <location>
        <begin position="1"/>
        <end position="29"/>
    </location>
</feature>
<accession>A0ABW3BIZ0</accession>
<feature type="compositionally biased region" description="Basic and acidic residues" evidence="7">
    <location>
        <begin position="249"/>
        <end position="262"/>
    </location>
</feature>
<comment type="caution">
    <text evidence="9">The sequence shown here is derived from an EMBL/GenBank/DDBJ whole genome shotgun (WGS) entry which is preliminary data.</text>
</comment>
<dbReference type="PANTHER" id="PTHR43390">
    <property type="entry name" value="SIGNAL PEPTIDASE I"/>
    <property type="match status" value="1"/>
</dbReference>
<dbReference type="PANTHER" id="PTHR43390:SF1">
    <property type="entry name" value="CHLOROPLAST PROCESSING PEPTIDASE"/>
    <property type="match status" value="1"/>
</dbReference>
<name>A0ABW3BIZ0_9ACTN</name>
<feature type="compositionally biased region" description="Basic and acidic residues" evidence="7">
    <location>
        <begin position="204"/>
        <end position="216"/>
    </location>
</feature>
<dbReference type="InterPro" id="IPR000223">
    <property type="entry name" value="Pept_S26A_signal_pept_1"/>
</dbReference>
<evidence type="ECO:0000256" key="1">
    <source>
        <dbReference type="ARBA" id="ARBA00000677"/>
    </source>
</evidence>
<keyword evidence="10" id="KW-1185">Reference proteome</keyword>
<dbReference type="NCBIfam" id="TIGR02227">
    <property type="entry name" value="sigpep_I_bact"/>
    <property type="match status" value="1"/>
</dbReference>
<feature type="domain" description="Peptidase S26" evidence="8">
    <location>
        <begin position="40"/>
        <end position="236"/>
    </location>
</feature>
<keyword evidence="6" id="KW-0645">Protease</keyword>
<keyword evidence="6" id="KW-1133">Transmembrane helix</keyword>
<comment type="similarity">
    <text evidence="3 6">Belongs to the peptidase S26 family.</text>
</comment>
<evidence type="ECO:0000256" key="4">
    <source>
        <dbReference type="ARBA" id="ARBA00013208"/>
    </source>
</evidence>
<evidence type="ECO:0000256" key="2">
    <source>
        <dbReference type="ARBA" id="ARBA00004401"/>
    </source>
</evidence>
<comment type="catalytic activity">
    <reaction evidence="1 6">
        <text>Cleavage of hydrophobic, N-terminal signal or leader sequences from secreted and periplasmic proteins.</text>
        <dbReference type="EC" id="3.4.21.89"/>
    </reaction>
</comment>
<evidence type="ECO:0000313" key="9">
    <source>
        <dbReference type="EMBL" id="MFD0802921.1"/>
    </source>
</evidence>
<dbReference type="Pfam" id="PF10502">
    <property type="entry name" value="Peptidase_S26"/>
    <property type="match status" value="1"/>
</dbReference>
<feature type="transmembrane region" description="Helical" evidence="6">
    <location>
        <begin position="42"/>
        <end position="60"/>
    </location>
</feature>
<dbReference type="EC" id="3.4.21.89" evidence="4 6"/>
<organism evidence="9 10">
    <name type="scientific">Streptomonospora algeriensis</name>
    <dbReference type="NCBI Taxonomy" id="995084"/>
    <lineage>
        <taxon>Bacteria</taxon>
        <taxon>Bacillati</taxon>
        <taxon>Actinomycetota</taxon>
        <taxon>Actinomycetes</taxon>
        <taxon>Streptosporangiales</taxon>
        <taxon>Nocardiopsidaceae</taxon>
        <taxon>Streptomonospora</taxon>
    </lineage>
</organism>
<keyword evidence="5 6" id="KW-0378">Hydrolase</keyword>
<comment type="subcellular location">
    <subcellularLocation>
        <location evidence="2">Cell membrane</location>
        <topology evidence="2">Single-pass type II membrane protein</topology>
    </subcellularLocation>
    <subcellularLocation>
        <location evidence="6">Membrane</location>
        <topology evidence="6">Single-pass type II membrane protein</topology>
    </subcellularLocation>
</comment>
<evidence type="ECO:0000256" key="7">
    <source>
        <dbReference type="SAM" id="MobiDB-lite"/>
    </source>
</evidence>
<feature type="region of interest" description="Disordered" evidence="7">
    <location>
        <begin position="247"/>
        <end position="281"/>
    </location>
</feature>
<keyword evidence="6" id="KW-0472">Membrane</keyword>
<proteinExistence type="inferred from homology"/>
<dbReference type="InterPro" id="IPR019533">
    <property type="entry name" value="Peptidase_S26"/>
</dbReference>
<dbReference type="Proteomes" id="UP001596956">
    <property type="component" value="Unassembled WGS sequence"/>
</dbReference>
<dbReference type="InterPro" id="IPR036286">
    <property type="entry name" value="LexA/Signal_pep-like_sf"/>
</dbReference>
<dbReference type="Gene3D" id="2.10.109.10">
    <property type="entry name" value="Umud Fragment, subunit A"/>
    <property type="match status" value="1"/>
</dbReference>
<dbReference type="PRINTS" id="PR00727">
    <property type="entry name" value="LEADERPTASE"/>
</dbReference>
<dbReference type="CDD" id="cd06530">
    <property type="entry name" value="S26_SPase_I"/>
    <property type="match status" value="1"/>
</dbReference>
<evidence type="ECO:0000256" key="3">
    <source>
        <dbReference type="ARBA" id="ARBA00009370"/>
    </source>
</evidence>
<feature type="compositionally biased region" description="Low complexity" evidence="7">
    <location>
        <begin position="269"/>
        <end position="281"/>
    </location>
</feature>
<dbReference type="EMBL" id="JBHTHR010000649">
    <property type="protein sequence ID" value="MFD0802921.1"/>
    <property type="molecule type" value="Genomic_DNA"/>
</dbReference>
<evidence type="ECO:0000256" key="6">
    <source>
        <dbReference type="RuleBase" id="RU362042"/>
    </source>
</evidence>
<dbReference type="InterPro" id="IPR019758">
    <property type="entry name" value="Pept_S26A_signal_pept_1_CS"/>
</dbReference>
<dbReference type="GO" id="GO:0009003">
    <property type="term" value="F:signal peptidase activity"/>
    <property type="evidence" value="ECO:0007669"/>
    <property type="project" value="UniProtKB-EC"/>
</dbReference>
<evidence type="ECO:0000313" key="10">
    <source>
        <dbReference type="Proteomes" id="UP001596956"/>
    </source>
</evidence>
<gene>
    <name evidence="9" type="primary">lepB</name>
    <name evidence="9" type="ORF">ACFQZU_16560</name>
</gene>
<protein>
    <recommendedName>
        <fullName evidence="4 6">Signal peptidase I</fullName>
        <ecNumber evidence="4 6">3.4.21.89</ecNumber>
    </recommendedName>
</protein>
<feature type="region of interest" description="Disordered" evidence="7">
    <location>
        <begin position="204"/>
        <end position="224"/>
    </location>
</feature>
<dbReference type="SUPFAM" id="SSF51306">
    <property type="entry name" value="LexA/Signal peptidase"/>
    <property type="match status" value="1"/>
</dbReference>
<keyword evidence="6" id="KW-0812">Transmembrane</keyword>
<evidence type="ECO:0000259" key="8">
    <source>
        <dbReference type="Pfam" id="PF10502"/>
    </source>
</evidence>